<keyword evidence="4 7" id="KW-0863">Zinc-finger</keyword>
<evidence type="ECO:0000313" key="9">
    <source>
        <dbReference type="EMBL" id="KNC21011.1"/>
    </source>
</evidence>
<comment type="caution">
    <text evidence="9">The sequence shown here is derived from an EMBL/GenBank/DDBJ whole genome shotgun (WGS) entry which is preliminary data.</text>
</comment>
<gene>
    <name evidence="9" type="ORF">FF38_00876</name>
</gene>
<sequence>MFLLLQKNTQIKLLEEFHENLIKNNVFKETEDSGIFHEINIEGKSQETHGSSEGDDVKPNIKVENMEKYEKKFSNCNYYYDNETYIISDDDNDDDEYDNDEEVIFTENNDILNHKDEPKPLVERNYLKHNDMIEISDDEDNQDHIDTLPNSPISTNEDTSINEVINTMEIETSDSNKKNHLIEFDNVSSTNNEGNISYQPNTNIMHLTTGIPTPDVSPCESMSTQNLNIPQDNQQTEGYFSNSESNRLHHLPKKRVANFRAFKCNICGSRTINKTNMENHLQRVHNVSPQEFTSNEFSHQRYHLVQQPYHNNQQNSETMHLRKKTFKCKICNARTRTEINMKTHQILHHSPDSHIFTTVCEICKKKVLKTKFQRHLLYHTLSGHKCDYCGIVYKQKYYLNIHIRKYHSESNLCSVPEYYQQINTNFNIPPEIYLQNNQQHNNQSTIVTSTFNSTDVNLSSAEEQQRTNMETF</sequence>
<dbReference type="GO" id="GO:0005634">
    <property type="term" value="C:nucleus"/>
    <property type="evidence" value="ECO:0007669"/>
    <property type="project" value="UniProtKB-SubCell"/>
</dbReference>
<keyword evidence="5" id="KW-0862">Zinc</keyword>
<evidence type="ECO:0000256" key="7">
    <source>
        <dbReference type="PROSITE-ProRule" id="PRU00042"/>
    </source>
</evidence>
<evidence type="ECO:0000256" key="5">
    <source>
        <dbReference type="ARBA" id="ARBA00022833"/>
    </source>
</evidence>
<evidence type="ECO:0000256" key="6">
    <source>
        <dbReference type="ARBA" id="ARBA00023242"/>
    </source>
</evidence>
<keyword evidence="2" id="KW-0479">Metal-binding</keyword>
<dbReference type="Pfam" id="PF00096">
    <property type="entry name" value="zf-C2H2"/>
    <property type="match status" value="2"/>
</dbReference>
<protein>
    <recommendedName>
        <fullName evidence="8">C2H2-type domain-containing protein</fullName>
    </recommendedName>
</protein>
<organism evidence="9 10">
    <name type="scientific">Lucilia cuprina</name>
    <name type="common">Green bottle fly</name>
    <name type="synonym">Australian sheep blowfly</name>
    <dbReference type="NCBI Taxonomy" id="7375"/>
    <lineage>
        <taxon>Eukaryota</taxon>
        <taxon>Metazoa</taxon>
        <taxon>Ecdysozoa</taxon>
        <taxon>Arthropoda</taxon>
        <taxon>Hexapoda</taxon>
        <taxon>Insecta</taxon>
        <taxon>Pterygota</taxon>
        <taxon>Neoptera</taxon>
        <taxon>Endopterygota</taxon>
        <taxon>Diptera</taxon>
        <taxon>Brachycera</taxon>
        <taxon>Muscomorpha</taxon>
        <taxon>Oestroidea</taxon>
        <taxon>Calliphoridae</taxon>
        <taxon>Luciliinae</taxon>
        <taxon>Lucilia</taxon>
    </lineage>
</organism>
<keyword evidence="3" id="KW-0677">Repeat</keyword>
<dbReference type="SMART" id="SM00355">
    <property type="entry name" value="ZnF_C2H2"/>
    <property type="match status" value="4"/>
</dbReference>
<comment type="subcellular location">
    <subcellularLocation>
        <location evidence="1">Nucleus</location>
    </subcellularLocation>
</comment>
<feature type="domain" description="C2H2-type" evidence="8">
    <location>
        <begin position="384"/>
        <end position="412"/>
    </location>
</feature>
<dbReference type="InterPro" id="IPR050888">
    <property type="entry name" value="ZnF_C2H2-type_TF"/>
</dbReference>
<evidence type="ECO:0000256" key="3">
    <source>
        <dbReference type="ARBA" id="ARBA00022737"/>
    </source>
</evidence>
<evidence type="ECO:0000256" key="4">
    <source>
        <dbReference type="ARBA" id="ARBA00022771"/>
    </source>
</evidence>
<dbReference type="InterPro" id="IPR013087">
    <property type="entry name" value="Znf_C2H2_type"/>
</dbReference>
<dbReference type="EMBL" id="JRES01001673">
    <property type="protein sequence ID" value="KNC21011.1"/>
    <property type="molecule type" value="Genomic_DNA"/>
</dbReference>
<dbReference type="AlphaFoldDB" id="A0A0L0BLS9"/>
<keyword evidence="10" id="KW-1185">Reference proteome</keyword>
<accession>A0A0L0BLS9</accession>
<dbReference type="PROSITE" id="PS50157">
    <property type="entry name" value="ZINC_FINGER_C2H2_2"/>
    <property type="match status" value="2"/>
</dbReference>
<evidence type="ECO:0000313" key="10">
    <source>
        <dbReference type="Proteomes" id="UP000037069"/>
    </source>
</evidence>
<dbReference type="OrthoDB" id="8022947at2759"/>
<proteinExistence type="predicted"/>
<dbReference type="PROSITE" id="PS00028">
    <property type="entry name" value="ZINC_FINGER_C2H2_1"/>
    <property type="match status" value="1"/>
</dbReference>
<feature type="domain" description="C2H2-type" evidence="8">
    <location>
        <begin position="262"/>
        <end position="290"/>
    </location>
</feature>
<keyword evidence="6" id="KW-0539">Nucleus</keyword>
<reference evidence="9 10" key="1">
    <citation type="journal article" date="2015" name="Nat. Commun.">
        <title>Lucilia cuprina genome unlocks parasitic fly biology to underpin future interventions.</title>
        <authorList>
            <person name="Anstead C.A."/>
            <person name="Korhonen P.K."/>
            <person name="Young N.D."/>
            <person name="Hall R.S."/>
            <person name="Jex A.R."/>
            <person name="Murali S.C."/>
            <person name="Hughes D.S."/>
            <person name="Lee S.F."/>
            <person name="Perry T."/>
            <person name="Stroehlein A.J."/>
            <person name="Ansell B.R."/>
            <person name="Breugelmans B."/>
            <person name="Hofmann A."/>
            <person name="Qu J."/>
            <person name="Dugan S."/>
            <person name="Lee S.L."/>
            <person name="Chao H."/>
            <person name="Dinh H."/>
            <person name="Han Y."/>
            <person name="Doddapaneni H.V."/>
            <person name="Worley K.C."/>
            <person name="Muzny D.M."/>
            <person name="Ioannidis P."/>
            <person name="Waterhouse R.M."/>
            <person name="Zdobnov E.M."/>
            <person name="James P.J."/>
            <person name="Bagnall N.H."/>
            <person name="Kotze A.C."/>
            <person name="Gibbs R.A."/>
            <person name="Richards S."/>
            <person name="Batterham P."/>
            <person name="Gasser R.B."/>
        </authorList>
    </citation>
    <scope>NUCLEOTIDE SEQUENCE [LARGE SCALE GENOMIC DNA]</scope>
    <source>
        <strain evidence="9 10">LS</strain>
        <tissue evidence="9">Full body</tissue>
    </source>
</reference>
<evidence type="ECO:0000256" key="2">
    <source>
        <dbReference type="ARBA" id="ARBA00022723"/>
    </source>
</evidence>
<name>A0A0L0BLS9_LUCCU</name>
<dbReference type="Proteomes" id="UP000037069">
    <property type="component" value="Unassembled WGS sequence"/>
</dbReference>
<dbReference type="GO" id="GO:0008270">
    <property type="term" value="F:zinc ion binding"/>
    <property type="evidence" value="ECO:0007669"/>
    <property type="project" value="UniProtKB-KW"/>
</dbReference>
<evidence type="ECO:0000259" key="8">
    <source>
        <dbReference type="PROSITE" id="PS50157"/>
    </source>
</evidence>
<dbReference type="PANTHER" id="PTHR24406">
    <property type="entry name" value="TRANSCRIPTIONAL REPRESSOR CTCFL-RELATED"/>
    <property type="match status" value="1"/>
</dbReference>
<evidence type="ECO:0000256" key="1">
    <source>
        <dbReference type="ARBA" id="ARBA00004123"/>
    </source>
</evidence>
<dbReference type="Gene3D" id="3.30.160.60">
    <property type="entry name" value="Classic Zinc Finger"/>
    <property type="match status" value="2"/>
</dbReference>